<dbReference type="Pfam" id="PF12964">
    <property type="entry name" value="DUF3853"/>
    <property type="match status" value="1"/>
</dbReference>
<evidence type="ECO:0000313" key="4">
    <source>
        <dbReference type="Proteomes" id="UP000471216"/>
    </source>
</evidence>
<organism evidence="1 3">
    <name type="scientific">Parabacteroides distasonis</name>
    <dbReference type="NCBI Taxonomy" id="823"/>
    <lineage>
        <taxon>Bacteria</taxon>
        <taxon>Pseudomonadati</taxon>
        <taxon>Bacteroidota</taxon>
        <taxon>Bacteroidia</taxon>
        <taxon>Bacteroidales</taxon>
        <taxon>Tannerellaceae</taxon>
        <taxon>Parabacteroides</taxon>
    </lineage>
</organism>
<evidence type="ECO:0000313" key="1">
    <source>
        <dbReference type="EMBL" id="MRY86263.1"/>
    </source>
</evidence>
<sequence>MIEKLFDKPLWQMTGEELFTIVQAASKPGAPQPDVVIDTTNKKYVFGLKGLADLLGCCKTTALRIKNEGKLAPAIKQYGRKIVIDAEMALELFGRKTGGRK</sequence>
<evidence type="ECO:0000313" key="3">
    <source>
        <dbReference type="Proteomes" id="UP000450599"/>
    </source>
</evidence>
<protein>
    <submittedName>
        <fullName evidence="1">DUF3853 family protein</fullName>
    </submittedName>
</protein>
<dbReference type="InterPro" id="IPR024363">
    <property type="entry name" value="DUF3853"/>
</dbReference>
<dbReference type="RefSeq" id="WP_057328556.1">
    <property type="nucleotide sequence ID" value="NZ_CZBM01000008.1"/>
</dbReference>
<reference evidence="3 4" key="1">
    <citation type="journal article" date="2019" name="Nat. Med.">
        <title>A library of human gut bacterial isolates paired with longitudinal multiomics data enables mechanistic microbiome research.</title>
        <authorList>
            <person name="Poyet M."/>
            <person name="Groussin M."/>
            <person name="Gibbons S.M."/>
            <person name="Avila-Pacheco J."/>
            <person name="Jiang X."/>
            <person name="Kearney S.M."/>
            <person name="Perrotta A.R."/>
            <person name="Berdy B."/>
            <person name="Zhao S."/>
            <person name="Lieberman T.D."/>
            <person name="Swanson P.K."/>
            <person name="Smith M."/>
            <person name="Roesemann S."/>
            <person name="Alexander J.E."/>
            <person name="Rich S.A."/>
            <person name="Livny J."/>
            <person name="Vlamakis H."/>
            <person name="Clish C."/>
            <person name="Bullock K."/>
            <person name="Deik A."/>
            <person name="Scott J."/>
            <person name="Pierce K.A."/>
            <person name="Xavier R.J."/>
            <person name="Alm E.J."/>
        </authorList>
    </citation>
    <scope>NUCLEOTIDE SEQUENCE [LARGE SCALE GENOMIC DNA]</scope>
    <source>
        <strain evidence="2 4">BIOML-A10</strain>
        <strain evidence="1 3">BIOML-A11</strain>
    </source>
</reference>
<dbReference type="EMBL" id="WKMX01000020">
    <property type="protein sequence ID" value="MRZ08160.1"/>
    <property type="molecule type" value="Genomic_DNA"/>
</dbReference>
<dbReference type="EMBL" id="WKMW01000022">
    <property type="protein sequence ID" value="MRY86263.1"/>
    <property type="molecule type" value="Genomic_DNA"/>
</dbReference>
<accession>A0A6I2NF16</accession>
<comment type="caution">
    <text evidence="1">The sequence shown here is derived from an EMBL/GenBank/DDBJ whole genome shotgun (WGS) entry which is preliminary data.</text>
</comment>
<dbReference type="AlphaFoldDB" id="A0A6I2NF16"/>
<name>A0A6I2NF16_PARDI</name>
<dbReference type="Proteomes" id="UP000450599">
    <property type="component" value="Unassembled WGS sequence"/>
</dbReference>
<gene>
    <name evidence="2" type="ORF">GKD54_18520</name>
    <name evidence="1" type="ORF">GKD58_18765</name>
</gene>
<evidence type="ECO:0000313" key="2">
    <source>
        <dbReference type="EMBL" id="MRZ08160.1"/>
    </source>
</evidence>
<proteinExistence type="predicted"/>
<dbReference type="Proteomes" id="UP000471216">
    <property type="component" value="Unassembled WGS sequence"/>
</dbReference>